<proteinExistence type="predicted"/>
<organism evidence="3 4">
    <name type="scientific">Candidatus Kapaibacterium thiocyanatum</name>
    <dbReference type="NCBI Taxonomy" id="1895771"/>
    <lineage>
        <taxon>Bacteria</taxon>
        <taxon>Pseudomonadati</taxon>
        <taxon>Candidatus Kapaibacteriota</taxon>
        <taxon>Candidatus Kapaibacteriia</taxon>
        <taxon>Candidatus Kapaibacteriales</taxon>
        <taxon>Candidatus Kapaibacteriaceae</taxon>
        <taxon>Candidatus Kapaibacterium</taxon>
    </lineage>
</organism>
<protein>
    <submittedName>
        <fullName evidence="3">Uncharacterized protein</fullName>
    </submittedName>
</protein>
<sequence length="117" mass="13095">MRFPRVGVGAAAILSLGAAVVLSSCTCKIKDEQLASIRQLRTEEKQLTADIEKAERDKTRISGELSSRQNDVRKCNEQKAFVQDKLAKWPDNVWPDYNPNAVPAPTEPVKTDTKKKR</sequence>
<dbReference type="STRING" id="1895771.BGO89_01760"/>
<comment type="caution">
    <text evidence="3">The sequence shown here is derived from an EMBL/GenBank/DDBJ whole genome shotgun (WGS) entry which is preliminary data.</text>
</comment>
<evidence type="ECO:0000256" key="2">
    <source>
        <dbReference type="SAM" id="MobiDB-lite"/>
    </source>
</evidence>
<reference evidence="3 4" key="1">
    <citation type="submission" date="2016-09" db="EMBL/GenBank/DDBJ databases">
        <title>Genome-resolved meta-omics ties microbial dynamics to process performance in biotechnology for thiocyanate degradation.</title>
        <authorList>
            <person name="Kantor R.S."/>
            <person name="Huddy R.J."/>
            <person name="Iyer R."/>
            <person name="Thomas B.C."/>
            <person name="Brown C.T."/>
            <person name="Anantharaman K."/>
            <person name="Tringe S."/>
            <person name="Hettich R.L."/>
            <person name="Harrison S.T."/>
            <person name="Banfield J.F."/>
        </authorList>
    </citation>
    <scope>NUCLEOTIDE SEQUENCE [LARGE SCALE GENOMIC DNA]</scope>
    <source>
        <strain evidence="3">59-99</strain>
    </source>
</reference>
<evidence type="ECO:0000256" key="1">
    <source>
        <dbReference type="SAM" id="Coils"/>
    </source>
</evidence>
<dbReference type="EMBL" id="MKVH01000002">
    <property type="protein sequence ID" value="OJX61326.1"/>
    <property type="molecule type" value="Genomic_DNA"/>
</dbReference>
<keyword evidence="1" id="KW-0175">Coiled coil</keyword>
<dbReference type="AlphaFoldDB" id="A0A1M3L6Y8"/>
<dbReference type="Proteomes" id="UP000184233">
    <property type="component" value="Unassembled WGS sequence"/>
</dbReference>
<evidence type="ECO:0000313" key="3">
    <source>
        <dbReference type="EMBL" id="OJX61326.1"/>
    </source>
</evidence>
<feature type="coiled-coil region" evidence="1">
    <location>
        <begin position="37"/>
        <end position="64"/>
    </location>
</feature>
<accession>A0A1M3L6Y8</accession>
<evidence type="ECO:0000313" key="4">
    <source>
        <dbReference type="Proteomes" id="UP000184233"/>
    </source>
</evidence>
<feature type="region of interest" description="Disordered" evidence="2">
    <location>
        <begin position="96"/>
        <end position="117"/>
    </location>
</feature>
<dbReference type="PROSITE" id="PS51257">
    <property type="entry name" value="PROKAR_LIPOPROTEIN"/>
    <property type="match status" value="1"/>
</dbReference>
<name>A0A1M3L6Y8_9BACT</name>
<gene>
    <name evidence="3" type="ORF">BGO89_01760</name>
</gene>